<comment type="subcellular location">
    <subcellularLocation>
        <location evidence="1">Cytoplasm</location>
    </subcellularLocation>
</comment>
<keyword evidence="5" id="KW-0507">mRNA processing</keyword>
<evidence type="ECO:0000256" key="6">
    <source>
        <dbReference type="ARBA" id="ARBA00022728"/>
    </source>
</evidence>
<dbReference type="GO" id="GO:0008380">
    <property type="term" value="P:RNA splicing"/>
    <property type="evidence" value="ECO:0007669"/>
    <property type="project" value="UniProtKB-KW"/>
</dbReference>
<sequence length="129" mass="13933">MVCQKCERLLSKTVTPDPYVCVLYLSQRNRNAAGILVGRGSAAKTGVGRGPAAVGGGRKVGENKLLSQSSRYNPLGSQCKLCKQRVTQDRASYCQGALYHLTEGCAYKKGLCAICGKQILDTTRYKQSL</sequence>
<comment type="similarity">
    <text evidence="2">Belongs to the CRIPT family.</text>
</comment>
<keyword evidence="10" id="KW-1185">Reference proteome</keyword>
<evidence type="ECO:0000256" key="3">
    <source>
        <dbReference type="ARBA" id="ARBA00018615"/>
    </source>
</evidence>
<reference evidence="9" key="1">
    <citation type="submission" date="2023-03" db="EMBL/GenBank/DDBJ databases">
        <title>Mating type loci evolution in Malassezia.</title>
        <authorList>
            <person name="Coelho M.A."/>
        </authorList>
    </citation>
    <scope>NUCLEOTIDE SEQUENCE</scope>
    <source>
        <strain evidence="9">CBS 9557</strain>
    </source>
</reference>
<organism evidence="9 10">
    <name type="scientific">Malassezia nana</name>
    <dbReference type="NCBI Taxonomy" id="180528"/>
    <lineage>
        <taxon>Eukaryota</taxon>
        <taxon>Fungi</taxon>
        <taxon>Dikarya</taxon>
        <taxon>Basidiomycota</taxon>
        <taxon>Ustilaginomycotina</taxon>
        <taxon>Malasseziomycetes</taxon>
        <taxon>Malasseziales</taxon>
        <taxon>Malasseziaceae</taxon>
        <taxon>Malassezia</taxon>
    </lineage>
</organism>
<keyword evidence="7" id="KW-0508">mRNA splicing</keyword>
<dbReference type="Pfam" id="PF10235">
    <property type="entry name" value="Cript"/>
    <property type="match status" value="1"/>
</dbReference>
<protein>
    <recommendedName>
        <fullName evidence="3">Cysteine-rich PDZ-binding protein</fullName>
    </recommendedName>
    <alternativeName>
        <fullName evidence="8">Cysteine-rich interactor of PDZ three</fullName>
    </alternativeName>
</protein>
<dbReference type="GO" id="GO:0008017">
    <property type="term" value="F:microtubule binding"/>
    <property type="evidence" value="ECO:0007669"/>
    <property type="project" value="TreeGrafter"/>
</dbReference>
<proteinExistence type="inferred from homology"/>
<dbReference type="Proteomes" id="UP001213623">
    <property type="component" value="Chromosome 3"/>
</dbReference>
<evidence type="ECO:0000256" key="2">
    <source>
        <dbReference type="ARBA" id="ARBA00009021"/>
    </source>
</evidence>
<gene>
    <name evidence="9" type="ORF">MNAN1_001604</name>
</gene>
<evidence type="ECO:0000256" key="1">
    <source>
        <dbReference type="ARBA" id="ARBA00004496"/>
    </source>
</evidence>
<dbReference type="PANTHER" id="PTHR11805:SF1">
    <property type="entry name" value="CYSTEINE-RICH PDZ-BINDING PROTEIN"/>
    <property type="match status" value="1"/>
</dbReference>
<accession>A0AAF0EKT3</accession>
<evidence type="ECO:0000256" key="8">
    <source>
        <dbReference type="ARBA" id="ARBA00032518"/>
    </source>
</evidence>
<dbReference type="AlphaFoldDB" id="A0AAF0EKT3"/>
<dbReference type="EMBL" id="CP119894">
    <property type="protein sequence ID" value="WFD26621.1"/>
    <property type="molecule type" value="Genomic_DNA"/>
</dbReference>
<dbReference type="GO" id="GO:0006397">
    <property type="term" value="P:mRNA processing"/>
    <property type="evidence" value="ECO:0007669"/>
    <property type="project" value="UniProtKB-KW"/>
</dbReference>
<evidence type="ECO:0000313" key="9">
    <source>
        <dbReference type="EMBL" id="WFD26621.1"/>
    </source>
</evidence>
<dbReference type="GO" id="GO:0005737">
    <property type="term" value="C:cytoplasm"/>
    <property type="evidence" value="ECO:0007669"/>
    <property type="project" value="UniProtKB-SubCell"/>
</dbReference>
<evidence type="ECO:0000256" key="4">
    <source>
        <dbReference type="ARBA" id="ARBA00022490"/>
    </source>
</evidence>
<keyword evidence="4" id="KW-0963">Cytoplasm</keyword>
<evidence type="ECO:0000256" key="7">
    <source>
        <dbReference type="ARBA" id="ARBA00023187"/>
    </source>
</evidence>
<dbReference type="PANTHER" id="PTHR11805">
    <property type="entry name" value="CYSTEINE-RICH PDZ-BINDING PROTEIN"/>
    <property type="match status" value="1"/>
</dbReference>
<dbReference type="GO" id="GO:0005681">
    <property type="term" value="C:spliceosomal complex"/>
    <property type="evidence" value="ECO:0007669"/>
    <property type="project" value="UniProtKB-KW"/>
</dbReference>
<evidence type="ECO:0000313" key="10">
    <source>
        <dbReference type="Proteomes" id="UP001213623"/>
    </source>
</evidence>
<dbReference type="GO" id="GO:0031122">
    <property type="term" value="P:cytoplasmic microtubule organization"/>
    <property type="evidence" value="ECO:0007669"/>
    <property type="project" value="TreeGrafter"/>
</dbReference>
<evidence type="ECO:0000256" key="5">
    <source>
        <dbReference type="ARBA" id="ARBA00022664"/>
    </source>
</evidence>
<dbReference type="InterPro" id="IPR019367">
    <property type="entry name" value="PDZ-binding_CRIPT"/>
</dbReference>
<keyword evidence="6" id="KW-0747">Spliceosome</keyword>
<name>A0AAF0EKT3_9BASI</name>